<keyword evidence="1" id="KW-0732">Signal</keyword>
<evidence type="ECO:0000313" key="3">
    <source>
        <dbReference type="Proteomes" id="UP000588068"/>
    </source>
</evidence>
<comment type="caution">
    <text evidence="2">The sequence shown here is derived from an EMBL/GenBank/DDBJ whole genome shotgun (WGS) entry which is preliminary data.</text>
</comment>
<dbReference type="EMBL" id="JACHHZ010000003">
    <property type="protein sequence ID" value="MBB6093899.1"/>
    <property type="molecule type" value="Genomic_DNA"/>
</dbReference>
<dbReference type="AlphaFoldDB" id="A0A841HNH9"/>
<reference evidence="2 3" key="1">
    <citation type="submission" date="2020-08" db="EMBL/GenBank/DDBJ databases">
        <title>Genomic Encyclopedia of Type Strains, Phase IV (KMG-IV): sequencing the most valuable type-strain genomes for metagenomic binning, comparative biology and taxonomic classification.</title>
        <authorList>
            <person name="Goeker M."/>
        </authorList>
    </citation>
    <scope>NUCLEOTIDE SEQUENCE [LARGE SCALE GENOMIC DNA]</scope>
    <source>
        <strain evidence="2 3">DSM 26723</strain>
    </source>
</reference>
<dbReference type="RefSeq" id="WP_184332692.1">
    <property type="nucleotide sequence ID" value="NZ_JACHHZ010000003.1"/>
</dbReference>
<feature type="chain" id="PRO_5032502897" evidence="1">
    <location>
        <begin position="20"/>
        <end position="353"/>
    </location>
</feature>
<sequence>MRKIVASLLCLFLPVTAVAELDCIVPTREEGYNARQPGSEAVRRAARSIEAIVKRNATFMAGNEPVRVRTSISYYGDSAAAASVITTAYNKKAWVGGGCQVSQFADRGGGLADGQIAVYINDPDAMLGGRVGDSELPARLAPRRAADLAGFPLYVRGDNAADALMMMSSSGEQPWTPVTIAEALDWREREIVKREADWQQQSASRGRGEAQLRAAYENMIKMDPASADKMRAKMERDLAKLRADEARAYDQSNDAVARTREAFDKYRASFSASQLREQATISGAAYMGVIQRVDDPKGRPIVQVGSSNAKADPQRIRLLVIPQHSVATDEDHEWQVASRQALDYAAIAALLHR</sequence>
<evidence type="ECO:0000313" key="2">
    <source>
        <dbReference type="EMBL" id="MBB6093899.1"/>
    </source>
</evidence>
<proteinExistence type="predicted"/>
<evidence type="ECO:0000256" key="1">
    <source>
        <dbReference type="SAM" id="SignalP"/>
    </source>
</evidence>
<dbReference type="Proteomes" id="UP000588068">
    <property type="component" value="Unassembled WGS sequence"/>
</dbReference>
<keyword evidence="3" id="KW-1185">Reference proteome</keyword>
<protein>
    <submittedName>
        <fullName evidence="2">Uncharacterized protein</fullName>
    </submittedName>
</protein>
<organism evidence="2 3">
    <name type="scientific">Povalibacter uvarum</name>
    <dbReference type="NCBI Taxonomy" id="732238"/>
    <lineage>
        <taxon>Bacteria</taxon>
        <taxon>Pseudomonadati</taxon>
        <taxon>Pseudomonadota</taxon>
        <taxon>Gammaproteobacteria</taxon>
        <taxon>Steroidobacterales</taxon>
        <taxon>Steroidobacteraceae</taxon>
        <taxon>Povalibacter</taxon>
    </lineage>
</organism>
<name>A0A841HNH9_9GAMM</name>
<accession>A0A841HNH9</accession>
<gene>
    <name evidence="2" type="ORF">HNQ60_002780</name>
</gene>
<feature type="signal peptide" evidence="1">
    <location>
        <begin position="1"/>
        <end position="19"/>
    </location>
</feature>